<dbReference type="RefSeq" id="WP_188384221.1">
    <property type="nucleotide sequence ID" value="NZ_BMEY01000007.1"/>
</dbReference>
<feature type="transmembrane region" description="Helical" evidence="1">
    <location>
        <begin position="66"/>
        <end position="89"/>
    </location>
</feature>
<evidence type="ECO:0000259" key="3">
    <source>
        <dbReference type="Pfam" id="PF22570"/>
    </source>
</evidence>
<keyword evidence="1" id="KW-1133">Transmembrane helix</keyword>
<accession>A0A916RVW2</accession>
<sequence length="250" mass="28827">MRRGFFRYIIAAILIAFGLILVLENIGLLEFNSKNAWGYIYPTFFVLYGLKLMIDRMRKIGGSWTWGSFLLIFGTLLLFDRFEIIEFAFRDVVKLWPLLIIYMGFMFIGNSSKPKVIIHRNGSEFRKDENSSYFTVGNHEYNQPNWKVEPMMIKTLAGDFYYDFSKAYIPEKEIPVTISSLAGDVHMLIPENLDFKVTASVKAGDIDIIGNQVDGINRSLSYQTPNYDSAKRKINFTLKLKAGSIRIDYV</sequence>
<feature type="domain" description="LiaF transmembrane" evidence="3">
    <location>
        <begin position="10"/>
        <end position="113"/>
    </location>
</feature>
<dbReference type="AlphaFoldDB" id="A0A916RVW2"/>
<proteinExistence type="predicted"/>
<dbReference type="InterPro" id="IPR047793">
    <property type="entry name" value="LiaF_C"/>
</dbReference>
<dbReference type="InterPro" id="IPR024425">
    <property type="entry name" value="LiaF-like_C"/>
</dbReference>
<reference evidence="4" key="2">
    <citation type="submission" date="2020-09" db="EMBL/GenBank/DDBJ databases">
        <authorList>
            <person name="Sun Q."/>
            <person name="Zhou Y."/>
        </authorList>
    </citation>
    <scope>NUCLEOTIDE SEQUENCE</scope>
    <source>
        <strain evidence="4">CGMCC 1.12408</strain>
    </source>
</reference>
<evidence type="ECO:0000259" key="2">
    <source>
        <dbReference type="Pfam" id="PF09922"/>
    </source>
</evidence>
<evidence type="ECO:0000313" key="4">
    <source>
        <dbReference type="EMBL" id="GGA73581.1"/>
    </source>
</evidence>
<feature type="transmembrane region" description="Helical" evidence="1">
    <location>
        <begin position="5"/>
        <end position="24"/>
    </location>
</feature>
<comment type="caution">
    <text evidence="4">The sequence shown here is derived from an EMBL/GenBank/DDBJ whole genome shotgun (WGS) entry which is preliminary data.</text>
</comment>
<dbReference type="PIRSF" id="PIRSF031509">
    <property type="entry name" value="Cell_wall_LiaF/YvqF"/>
    <property type="match status" value="1"/>
</dbReference>
<dbReference type="GO" id="GO:0016020">
    <property type="term" value="C:membrane"/>
    <property type="evidence" value="ECO:0007669"/>
    <property type="project" value="InterPro"/>
</dbReference>
<evidence type="ECO:0000313" key="5">
    <source>
        <dbReference type="Proteomes" id="UP000613512"/>
    </source>
</evidence>
<feature type="transmembrane region" description="Helical" evidence="1">
    <location>
        <begin position="95"/>
        <end position="112"/>
    </location>
</feature>
<dbReference type="NCBIfam" id="NF040535">
    <property type="entry name" value="LiaF_C_term"/>
    <property type="match status" value="1"/>
</dbReference>
<gene>
    <name evidence="4" type="ORF">GCM10008025_16590</name>
</gene>
<dbReference type="Pfam" id="PF22570">
    <property type="entry name" value="LiaF-TM"/>
    <property type="match status" value="1"/>
</dbReference>
<dbReference type="Proteomes" id="UP000613512">
    <property type="component" value="Unassembled WGS sequence"/>
</dbReference>
<feature type="domain" description="Cell wall-active antibiotics response LiaF-like C-terminal" evidence="2">
    <location>
        <begin position="136"/>
        <end position="247"/>
    </location>
</feature>
<evidence type="ECO:0008006" key="6">
    <source>
        <dbReference type="Google" id="ProtNLM"/>
    </source>
</evidence>
<feature type="transmembrane region" description="Helical" evidence="1">
    <location>
        <begin position="36"/>
        <end position="54"/>
    </location>
</feature>
<dbReference type="InterPro" id="IPR016975">
    <property type="entry name" value="Cell_wall_LiaF"/>
</dbReference>
<organism evidence="4 5">
    <name type="scientific">Ornithinibacillus halotolerans</name>
    <dbReference type="NCBI Taxonomy" id="1274357"/>
    <lineage>
        <taxon>Bacteria</taxon>
        <taxon>Bacillati</taxon>
        <taxon>Bacillota</taxon>
        <taxon>Bacilli</taxon>
        <taxon>Bacillales</taxon>
        <taxon>Bacillaceae</taxon>
        <taxon>Ornithinibacillus</taxon>
    </lineage>
</organism>
<keyword evidence="5" id="KW-1185">Reference proteome</keyword>
<dbReference type="InterPro" id="IPR054331">
    <property type="entry name" value="LiaF_TM"/>
</dbReference>
<evidence type="ECO:0000256" key="1">
    <source>
        <dbReference type="SAM" id="Phobius"/>
    </source>
</evidence>
<keyword evidence="1" id="KW-0472">Membrane</keyword>
<dbReference type="EMBL" id="BMEY01000007">
    <property type="protein sequence ID" value="GGA73581.1"/>
    <property type="molecule type" value="Genomic_DNA"/>
</dbReference>
<dbReference type="Pfam" id="PF09922">
    <property type="entry name" value="LiaF-like_C"/>
    <property type="match status" value="1"/>
</dbReference>
<name>A0A916RVW2_9BACI</name>
<keyword evidence="1" id="KW-0812">Transmembrane</keyword>
<reference evidence="4" key="1">
    <citation type="journal article" date="2014" name="Int. J. Syst. Evol. Microbiol.">
        <title>Complete genome sequence of Corynebacterium casei LMG S-19264T (=DSM 44701T), isolated from a smear-ripened cheese.</title>
        <authorList>
            <consortium name="US DOE Joint Genome Institute (JGI-PGF)"/>
            <person name="Walter F."/>
            <person name="Albersmeier A."/>
            <person name="Kalinowski J."/>
            <person name="Ruckert C."/>
        </authorList>
    </citation>
    <scope>NUCLEOTIDE SEQUENCE</scope>
    <source>
        <strain evidence="4">CGMCC 1.12408</strain>
    </source>
</reference>
<protein>
    <recommendedName>
        <fullName evidence="6">Lia operon protein LiaF</fullName>
    </recommendedName>
</protein>